<keyword evidence="2" id="KW-0812">Transmembrane</keyword>
<feature type="region of interest" description="Disordered" evidence="1">
    <location>
        <begin position="169"/>
        <end position="193"/>
    </location>
</feature>
<proteinExistence type="predicted"/>
<dbReference type="Proteomes" id="UP000515151">
    <property type="component" value="Chromosome 4"/>
</dbReference>
<evidence type="ECO:0000313" key="3">
    <source>
        <dbReference type="Proteomes" id="UP000515151"/>
    </source>
</evidence>
<name>A0A6P8DCD5_PUNGR</name>
<feature type="compositionally biased region" description="Basic and acidic residues" evidence="1">
    <location>
        <begin position="183"/>
        <end position="193"/>
    </location>
</feature>
<dbReference type="PANTHER" id="PTHR33640:SF8">
    <property type="entry name" value="TRANSMEMBRANE PROTEIN"/>
    <property type="match status" value="1"/>
</dbReference>
<accession>A0A6P8DCD5</accession>
<keyword evidence="3" id="KW-1185">Reference proteome</keyword>
<evidence type="ECO:0000313" key="4">
    <source>
        <dbReference type="RefSeq" id="XP_031394882.1"/>
    </source>
</evidence>
<sequence>MSPDKNFSSSHTTIVVFALHSQIKELVSAQNFIAHDSAFDTFKVEKARAFQRSNISKIASFFRVIELCIVLALILRLSTQVTATVKNSGEYFRGLKVVLVSPIFVFVLGNMIVVILLAKPRKLLAHDSAMKMDRFYEECAEKSRIGQNQEADAHRRNETYRKIRSEKFSQKKDQKLTRALHQSKSEKCMKSFDPGEKSERAAFCEDAMSNEEFRRTIEEFIARQQKFRMEEEHIAN</sequence>
<dbReference type="RefSeq" id="XP_031394882.1">
    <property type="nucleotide sequence ID" value="XM_031539022.1"/>
</dbReference>
<keyword evidence="2" id="KW-1133">Transmembrane helix</keyword>
<dbReference type="GeneID" id="116206210"/>
<dbReference type="AlphaFoldDB" id="A0A6P8DCD5"/>
<reference evidence="3" key="1">
    <citation type="journal article" date="2020" name="Plant Biotechnol. J.">
        <title>The pomegranate (Punica granatum L.) draft genome dissects genetic divergence between soft- and hard-seeded cultivars.</title>
        <authorList>
            <person name="Luo X."/>
            <person name="Li H."/>
            <person name="Wu Z."/>
            <person name="Yao W."/>
            <person name="Zhao P."/>
            <person name="Cao D."/>
            <person name="Yu H."/>
            <person name="Li K."/>
            <person name="Poudel K."/>
            <person name="Zhao D."/>
            <person name="Zhang F."/>
            <person name="Xia X."/>
            <person name="Chen L."/>
            <person name="Wang Q."/>
            <person name="Jing D."/>
            <person name="Cao S."/>
        </authorList>
    </citation>
    <scope>NUCLEOTIDE SEQUENCE [LARGE SCALE GENOMIC DNA]</scope>
    <source>
        <strain evidence="3">cv. Tunisia</strain>
    </source>
</reference>
<dbReference type="PANTHER" id="PTHR33640">
    <property type="entry name" value="TRANSMEMBRANE PROTEIN"/>
    <property type="match status" value="1"/>
</dbReference>
<evidence type="ECO:0000256" key="1">
    <source>
        <dbReference type="SAM" id="MobiDB-lite"/>
    </source>
</evidence>
<evidence type="ECO:0000256" key="2">
    <source>
        <dbReference type="SAM" id="Phobius"/>
    </source>
</evidence>
<organism evidence="3 4">
    <name type="scientific">Punica granatum</name>
    <name type="common">Pomegranate</name>
    <dbReference type="NCBI Taxonomy" id="22663"/>
    <lineage>
        <taxon>Eukaryota</taxon>
        <taxon>Viridiplantae</taxon>
        <taxon>Streptophyta</taxon>
        <taxon>Embryophyta</taxon>
        <taxon>Tracheophyta</taxon>
        <taxon>Spermatophyta</taxon>
        <taxon>Magnoliopsida</taxon>
        <taxon>eudicotyledons</taxon>
        <taxon>Gunneridae</taxon>
        <taxon>Pentapetalae</taxon>
        <taxon>rosids</taxon>
        <taxon>malvids</taxon>
        <taxon>Myrtales</taxon>
        <taxon>Lythraceae</taxon>
        <taxon>Punica</taxon>
    </lineage>
</organism>
<reference evidence="4" key="2">
    <citation type="submission" date="2025-08" db="UniProtKB">
        <authorList>
            <consortium name="RefSeq"/>
        </authorList>
    </citation>
    <scope>IDENTIFICATION</scope>
    <source>
        <tissue evidence="4">Leaf</tissue>
    </source>
</reference>
<dbReference type="OrthoDB" id="1095087at2759"/>
<feature type="transmembrane region" description="Helical" evidence="2">
    <location>
        <begin position="58"/>
        <end position="77"/>
    </location>
</feature>
<protein>
    <submittedName>
        <fullName evidence="4">Uncharacterized protein LOC116206210</fullName>
    </submittedName>
</protein>
<keyword evidence="2" id="KW-0472">Membrane</keyword>
<gene>
    <name evidence="4" type="primary">LOC116206210</name>
</gene>
<feature type="transmembrane region" description="Helical" evidence="2">
    <location>
        <begin position="97"/>
        <end position="118"/>
    </location>
</feature>